<evidence type="ECO:0000313" key="1">
    <source>
        <dbReference type="EMBL" id="KFO27737.1"/>
    </source>
</evidence>
<accession>A0A091D9L7</accession>
<keyword evidence="2" id="KW-1185">Reference proteome</keyword>
<evidence type="ECO:0000313" key="2">
    <source>
        <dbReference type="Proteomes" id="UP000028990"/>
    </source>
</evidence>
<protein>
    <submittedName>
        <fullName evidence="1">Unconventional prefoldin RPB5 interactor</fullName>
    </submittedName>
</protein>
<name>A0A091D9L7_FUKDA</name>
<dbReference type="EMBL" id="KN122864">
    <property type="protein sequence ID" value="KFO27737.1"/>
    <property type="molecule type" value="Genomic_DNA"/>
</dbReference>
<reference evidence="1 2" key="1">
    <citation type="submission" date="2013-11" db="EMBL/GenBank/DDBJ databases">
        <title>The Damaraland mole rat (Fukomys damarensis) genome and evolution of African mole rats.</title>
        <authorList>
            <person name="Gladyshev V.N."/>
            <person name="Fang X."/>
        </authorList>
    </citation>
    <scope>NUCLEOTIDE SEQUENCE [LARGE SCALE GENOMIC DNA]</scope>
    <source>
        <tissue evidence="1">Liver</tissue>
    </source>
</reference>
<dbReference type="GO" id="GO:0000122">
    <property type="term" value="P:negative regulation of transcription by RNA polymerase II"/>
    <property type="evidence" value="ECO:0007669"/>
    <property type="project" value="TreeGrafter"/>
</dbReference>
<organism evidence="1 2">
    <name type="scientific">Fukomys damarensis</name>
    <name type="common">Damaraland mole rat</name>
    <name type="synonym">Cryptomys damarensis</name>
    <dbReference type="NCBI Taxonomy" id="885580"/>
    <lineage>
        <taxon>Eukaryota</taxon>
        <taxon>Metazoa</taxon>
        <taxon>Chordata</taxon>
        <taxon>Craniata</taxon>
        <taxon>Vertebrata</taxon>
        <taxon>Euteleostomi</taxon>
        <taxon>Mammalia</taxon>
        <taxon>Eutheria</taxon>
        <taxon>Euarchontoglires</taxon>
        <taxon>Glires</taxon>
        <taxon>Rodentia</taxon>
        <taxon>Hystricomorpha</taxon>
        <taxon>Bathyergidae</taxon>
        <taxon>Fukomys</taxon>
    </lineage>
</organism>
<dbReference type="GO" id="GO:0003714">
    <property type="term" value="F:transcription corepressor activity"/>
    <property type="evidence" value="ECO:0007669"/>
    <property type="project" value="TreeGrafter"/>
</dbReference>
<dbReference type="GO" id="GO:0019212">
    <property type="term" value="F:phosphatase inhibitor activity"/>
    <property type="evidence" value="ECO:0007669"/>
    <property type="project" value="TreeGrafter"/>
</dbReference>
<dbReference type="PANTHER" id="PTHR15111:SF0">
    <property type="entry name" value="UNCONVENTIONAL PREFOLDIN RPB5 INTERACTOR 1"/>
    <property type="match status" value="1"/>
</dbReference>
<dbReference type="InterPro" id="IPR052255">
    <property type="entry name" value="RNA_pol_II_subunit5-mediator"/>
</dbReference>
<gene>
    <name evidence="1" type="ORF">H920_10856</name>
</gene>
<proteinExistence type="predicted"/>
<sequence length="91" mass="10692">MLQVILLTKERNESDFEFKGKQRIAHKPHSKPKTSDIFEADFVNDVKSKDFLVDKELWDRLEELERQEELLGELDSKPDTVITNGEDNNIF</sequence>
<dbReference type="Proteomes" id="UP000028990">
    <property type="component" value="Unassembled WGS sequence"/>
</dbReference>
<dbReference type="GO" id="GO:0003682">
    <property type="term" value="F:chromatin binding"/>
    <property type="evidence" value="ECO:0007669"/>
    <property type="project" value="TreeGrafter"/>
</dbReference>
<dbReference type="PANTHER" id="PTHR15111">
    <property type="entry name" value="RNA POLYMERASE II SUBUNIT 5-MEDIATING PROTEIN NNX3"/>
    <property type="match status" value="1"/>
</dbReference>
<dbReference type="AlphaFoldDB" id="A0A091D9L7"/>